<proteinExistence type="predicted"/>
<name>A0A0J7JWH6_LASNI</name>
<organism evidence="1 2">
    <name type="scientific">Lasius niger</name>
    <name type="common">Black garden ant</name>
    <dbReference type="NCBI Taxonomy" id="67767"/>
    <lineage>
        <taxon>Eukaryota</taxon>
        <taxon>Metazoa</taxon>
        <taxon>Ecdysozoa</taxon>
        <taxon>Arthropoda</taxon>
        <taxon>Hexapoda</taxon>
        <taxon>Insecta</taxon>
        <taxon>Pterygota</taxon>
        <taxon>Neoptera</taxon>
        <taxon>Endopterygota</taxon>
        <taxon>Hymenoptera</taxon>
        <taxon>Apocrita</taxon>
        <taxon>Aculeata</taxon>
        <taxon>Formicoidea</taxon>
        <taxon>Formicidae</taxon>
        <taxon>Formicinae</taxon>
        <taxon>Lasius</taxon>
        <taxon>Lasius</taxon>
    </lineage>
</organism>
<reference evidence="1 2" key="1">
    <citation type="submission" date="2015-04" db="EMBL/GenBank/DDBJ databases">
        <title>Lasius niger genome sequencing.</title>
        <authorList>
            <person name="Konorov E.A."/>
            <person name="Nikitin M.A."/>
            <person name="Kirill M.V."/>
            <person name="Chang P."/>
        </authorList>
    </citation>
    <scope>NUCLEOTIDE SEQUENCE [LARGE SCALE GENOMIC DNA]</scope>
    <source>
        <tissue evidence="1">Whole</tissue>
    </source>
</reference>
<dbReference type="PANTHER" id="PTHR41148:SF1">
    <property type="entry name" value="LP09875P"/>
    <property type="match status" value="1"/>
</dbReference>
<sequence length="54" mass="6264">MALRLRGSKDVKKSFYYVWYLGAREAKGVDAMPGAIAYLLERERLQEPFKVTLQ</sequence>
<dbReference type="AlphaFoldDB" id="A0A0J7JWH6"/>
<dbReference type="PaxDb" id="67767-A0A0J7JWH6"/>
<gene>
    <name evidence="1" type="ORF">RF55_22898</name>
</gene>
<dbReference type="OrthoDB" id="9994380at2759"/>
<feature type="non-terminal residue" evidence="1">
    <location>
        <position position="54"/>
    </location>
</feature>
<evidence type="ECO:0000313" key="1">
    <source>
        <dbReference type="EMBL" id="KMQ82459.1"/>
    </source>
</evidence>
<keyword evidence="2" id="KW-1185">Reference proteome</keyword>
<dbReference type="EMBL" id="LBMM01025255">
    <property type="protein sequence ID" value="KMQ82459.1"/>
    <property type="molecule type" value="Genomic_DNA"/>
</dbReference>
<accession>A0A0J7JWH6</accession>
<dbReference type="PANTHER" id="PTHR41148">
    <property type="entry name" value="LP09875P"/>
    <property type="match status" value="1"/>
</dbReference>
<comment type="caution">
    <text evidence="1">The sequence shown here is derived from an EMBL/GenBank/DDBJ whole genome shotgun (WGS) entry which is preliminary data.</text>
</comment>
<evidence type="ECO:0000313" key="2">
    <source>
        <dbReference type="Proteomes" id="UP000036403"/>
    </source>
</evidence>
<protein>
    <submittedName>
        <fullName evidence="1">Uncharacterized protein</fullName>
    </submittedName>
</protein>
<dbReference type="Proteomes" id="UP000036403">
    <property type="component" value="Unassembled WGS sequence"/>
</dbReference>
<dbReference type="STRING" id="67767.A0A0J7JWH6"/>